<feature type="domain" description="MGT5A-like N-terminal" evidence="17">
    <location>
        <begin position="39"/>
        <end position="145"/>
    </location>
</feature>
<organism evidence="18 19">
    <name type="scientific">Mytilus edulis</name>
    <name type="common">Blue mussel</name>
    <dbReference type="NCBI Taxonomy" id="6550"/>
    <lineage>
        <taxon>Eukaryota</taxon>
        <taxon>Metazoa</taxon>
        <taxon>Spiralia</taxon>
        <taxon>Lophotrochozoa</taxon>
        <taxon>Mollusca</taxon>
        <taxon>Bivalvia</taxon>
        <taxon>Autobranchia</taxon>
        <taxon>Pteriomorphia</taxon>
        <taxon>Mytilida</taxon>
        <taxon>Mytiloidea</taxon>
        <taxon>Mytilidae</taxon>
        <taxon>Mytilinae</taxon>
        <taxon>Mytilus</taxon>
    </lineage>
</organism>
<evidence type="ECO:0000256" key="10">
    <source>
        <dbReference type="ARBA" id="ARBA00022968"/>
    </source>
</evidence>
<evidence type="ECO:0000256" key="3">
    <source>
        <dbReference type="ARBA" id="ARBA00004922"/>
    </source>
</evidence>
<feature type="domain" description="Glycosyltransferase family 18 catalytic" evidence="16">
    <location>
        <begin position="746"/>
        <end position="876"/>
    </location>
</feature>
<evidence type="ECO:0000256" key="12">
    <source>
        <dbReference type="ARBA" id="ARBA00023034"/>
    </source>
</evidence>
<sequence>MAKNHGTKVGKRIMAITIWRLCGRAPNSRQLLVTACFLFLFWCLSLYRVTTINQSRESDLLKAEIIRLSENYVRALARENSDIVDGPYAGRFTAYDLKKTIAVLLESMLDRIDHLEAKVNITKLGGLFGLSSNSSQHLNNNVNPAKGIINAEDVINGVTEECALTAEDKQLFPNCEGKVMWMRQMWKSDPCYGAYGVDGSECSFVMYLSEVEGWCPKKAWRGKVQIIPEDTKLIRYANISTDIEELMKVLVDPNERQGYAWIRMRIRRMWPRFSKAMKSLQLKQDMNGRRKKKILVHLGLLSKQSGWKFAESQFKGGPLGELVQWSDLVATLFLLGHQLTITSEAEQLAGILNKLPAANSPCQSRKELPVDIIYTDIVGLRQFKKHVKGGYGKFSCLLRIVDSFGTEPAYNLRSWAKAHKILTTWEDKIYSLSNFLLSHSPDNSFMGFVVEQHLNDTNVVKIERRNQALVYGKNEYMWEGKAAYLEVIKSLVEIHGTVYIDTEAKNKTHTIPSYVNNHGLLNGEDLHTLLRQSKIFIGLGFPYEGPAPLEAIANGAVFINPKFNPPHSSKNTKFFKGKPTERKFVEDEAYILASFLDPRFKTRWCETEQIDQCLAVVKDKLSQVPTSSEPPCDQNSPPCKRAKNDDLFSFMPAPSVERKRNPSGISVSSEMDDYLSDNCIDMSKDPLLYWHSNCQRLPRLAKLAVQYLAIPATSAPVERLFSTAGKTFRPERCRLADGTFEKLMMFNPYMPYEYTEEGMLQRMNAYIEHQNFCQFQKQPAKWPPNSAVKFILGGKGVSCKDACWAKNLICDPSHFRDINSKELLLENGATCAQSKEITGILYPSFNTVTNECEIQKEEFLFSCVGEHLELQRLCPCRNYIKVQTALCQGCEV</sequence>
<dbReference type="EC" id="2.4.1.155" evidence="5"/>
<dbReference type="Pfam" id="PF15024">
    <property type="entry name" value="Glyco_transf_18"/>
    <property type="match status" value="2"/>
</dbReference>
<evidence type="ECO:0000256" key="7">
    <source>
        <dbReference type="ARBA" id="ARBA00022676"/>
    </source>
</evidence>
<accession>A0A8S3QDI2</accession>
<evidence type="ECO:0000256" key="6">
    <source>
        <dbReference type="ARBA" id="ARBA00022525"/>
    </source>
</evidence>
<keyword evidence="6" id="KW-0964">Secreted</keyword>
<proteinExistence type="inferred from homology"/>
<keyword evidence="8 18" id="KW-0808">Transferase</keyword>
<dbReference type="EMBL" id="CAJPWZ010000501">
    <property type="protein sequence ID" value="CAG2194941.1"/>
    <property type="molecule type" value="Genomic_DNA"/>
</dbReference>
<evidence type="ECO:0000256" key="9">
    <source>
        <dbReference type="ARBA" id="ARBA00022692"/>
    </source>
</evidence>
<dbReference type="GO" id="GO:0030144">
    <property type="term" value="F:alpha-1,6-mannosylglycoprotein 6-beta-N-acetylglucosaminyltransferase activity"/>
    <property type="evidence" value="ECO:0007669"/>
    <property type="project" value="UniProtKB-EC"/>
</dbReference>
<dbReference type="GO" id="GO:0006487">
    <property type="term" value="P:protein N-linked glycosylation"/>
    <property type="evidence" value="ECO:0007669"/>
    <property type="project" value="TreeGrafter"/>
</dbReference>
<evidence type="ECO:0000256" key="11">
    <source>
        <dbReference type="ARBA" id="ARBA00022989"/>
    </source>
</evidence>
<name>A0A8S3QDI2_MYTED</name>
<keyword evidence="13" id="KW-0472">Membrane</keyword>
<evidence type="ECO:0000313" key="19">
    <source>
        <dbReference type="Proteomes" id="UP000683360"/>
    </source>
</evidence>
<dbReference type="Pfam" id="PF15027">
    <property type="entry name" value="MGT5A_N"/>
    <property type="match status" value="1"/>
</dbReference>
<dbReference type="GO" id="GO:0005576">
    <property type="term" value="C:extracellular region"/>
    <property type="evidence" value="ECO:0007669"/>
    <property type="project" value="UniProtKB-SubCell"/>
</dbReference>
<evidence type="ECO:0000259" key="16">
    <source>
        <dbReference type="Pfam" id="PF15024"/>
    </source>
</evidence>
<comment type="pathway">
    <text evidence="3">Protein modification; protein glycosylation.</text>
</comment>
<dbReference type="InterPro" id="IPR052105">
    <property type="entry name" value="MGAT5_Glycosyltransferase"/>
</dbReference>
<dbReference type="SMR" id="A0A8S3QDI2"/>
<evidence type="ECO:0000256" key="1">
    <source>
        <dbReference type="ARBA" id="ARBA00004323"/>
    </source>
</evidence>
<dbReference type="InterPro" id="IPR027833">
    <property type="entry name" value="MGT5A-like_N"/>
</dbReference>
<protein>
    <recommendedName>
        <fullName evidence="5">alpha-1,6-mannosyl-glycoprotein 6-beta-N-acetylglucosaminyltransferase</fullName>
        <ecNumber evidence="5">2.4.1.155</ecNumber>
    </recommendedName>
</protein>
<dbReference type="InterPro" id="IPR012337">
    <property type="entry name" value="RNaseH-like_sf"/>
</dbReference>
<keyword evidence="10" id="KW-0735">Signal-anchor</keyword>
<comment type="caution">
    <text evidence="18">The sequence shown here is derived from an EMBL/GenBank/DDBJ whole genome shotgun (WGS) entry which is preliminary data.</text>
</comment>
<keyword evidence="7 18" id="KW-0328">Glycosyltransferase</keyword>
<evidence type="ECO:0000259" key="17">
    <source>
        <dbReference type="Pfam" id="PF15027"/>
    </source>
</evidence>
<dbReference type="OrthoDB" id="2113294at2759"/>
<dbReference type="Proteomes" id="UP000683360">
    <property type="component" value="Unassembled WGS sequence"/>
</dbReference>
<evidence type="ECO:0000256" key="14">
    <source>
        <dbReference type="ARBA" id="ARBA00023180"/>
    </source>
</evidence>
<dbReference type="PANTHER" id="PTHR15075">
    <property type="entry name" value="ALPHA-MANNOSIDE BETA-1,6-N-ACETYLGLUCOSAMINYLTRANSFERASE"/>
    <property type="match status" value="1"/>
</dbReference>
<evidence type="ECO:0000256" key="8">
    <source>
        <dbReference type="ARBA" id="ARBA00022679"/>
    </source>
</evidence>
<keyword evidence="11" id="KW-1133">Transmembrane helix</keyword>
<dbReference type="GO" id="GO:0046983">
    <property type="term" value="F:protein dimerization activity"/>
    <property type="evidence" value="ECO:0007669"/>
    <property type="project" value="InterPro"/>
</dbReference>
<gene>
    <name evidence="18" type="ORF">MEDL_9940</name>
</gene>
<evidence type="ECO:0000256" key="5">
    <source>
        <dbReference type="ARBA" id="ARBA00012671"/>
    </source>
</evidence>
<evidence type="ECO:0000256" key="13">
    <source>
        <dbReference type="ARBA" id="ARBA00023136"/>
    </source>
</evidence>
<keyword evidence="14" id="KW-0325">Glycoprotein</keyword>
<evidence type="ECO:0000256" key="4">
    <source>
        <dbReference type="ARBA" id="ARBA00007477"/>
    </source>
</evidence>
<dbReference type="InterPro" id="IPR026116">
    <property type="entry name" value="GT18_cat"/>
</dbReference>
<evidence type="ECO:0000313" key="18">
    <source>
        <dbReference type="EMBL" id="CAG2194941.1"/>
    </source>
</evidence>
<reference evidence="18" key="1">
    <citation type="submission" date="2021-03" db="EMBL/GenBank/DDBJ databases">
        <authorList>
            <person name="Bekaert M."/>
        </authorList>
    </citation>
    <scope>NUCLEOTIDE SEQUENCE</scope>
</reference>
<comment type="subcellular location">
    <subcellularLocation>
        <location evidence="1">Golgi apparatus membrane</location>
        <topology evidence="1">Single-pass type II membrane protein</topology>
    </subcellularLocation>
    <subcellularLocation>
        <location evidence="2">Secreted</location>
    </subcellularLocation>
</comment>
<dbReference type="AlphaFoldDB" id="A0A8S3QDI2"/>
<dbReference type="SUPFAM" id="SSF53098">
    <property type="entry name" value="Ribonuclease H-like"/>
    <property type="match status" value="1"/>
</dbReference>
<evidence type="ECO:0000256" key="15">
    <source>
        <dbReference type="ARBA" id="ARBA00048243"/>
    </source>
</evidence>
<comment type="catalytic activity">
    <reaction evidence="15">
        <text>N(4)-{beta-D-GlcNAc-(1-&gt;2)-[beta-D-GlcNAc-(1-&gt;4)]-alpha-D-Man-(1-&gt;3)-[beta-D-GlcNAc-(1-&gt;2)-alpha-D-Man-(1-&gt;6)]-beta-D-Man-(1-&gt;4)-beta-D-GlcNAc-(1-&gt;4)-beta-D-GlcNAc}-L-asparaginyl-[protein] + UDP-N-acetyl-alpha-D-glucosamine = N(4)-{beta-D-GlcNAc-(1-&gt;2)-[beta-D-GlcNAc-(1-&gt;4)]-alpha-D-Man-(1-&gt;3)-[beta-D-GlcNAc-(1-&gt;2)-[beta-D-GlcNAc-(1-&gt;6)]-alpha-D-Man-(1-&gt;6)]-beta-D-Man-(1-&gt;4)-beta-D-GlcNAc-(1-&gt;4)-beta-D-GlcNAc}-L-asparaginyl-[protein] + UDP + H(+)</text>
        <dbReference type="Rhea" id="RHEA:16921"/>
        <dbReference type="Rhea" id="RHEA-COMP:14374"/>
        <dbReference type="Rhea" id="RHEA-COMP:14377"/>
        <dbReference type="ChEBI" id="CHEBI:15378"/>
        <dbReference type="ChEBI" id="CHEBI:57705"/>
        <dbReference type="ChEBI" id="CHEBI:58223"/>
        <dbReference type="ChEBI" id="CHEBI:139507"/>
        <dbReference type="ChEBI" id="CHEBI:139510"/>
        <dbReference type="EC" id="2.4.1.155"/>
    </reaction>
</comment>
<dbReference type="GO" id="GO:0000139">
    <property type="term" value="C:Golgi membrane"/>
    <property type="evidence" value="ECO:0007669"/>
    <property type="project" value="UniProtKB-SubCell"/>
</dbReference>
<evidence type="ECO:0000256" key="2">
    <source>
        <dbReference type="ARBA" id="ARBA00004613"/>
    </source>
</evidence>
<keyword evidence="12" id="KW-0333">Golgi apparatus</keyword>
<feature type="domain" description="Glycosyltransferase family 18 catalytic" evidence="16">
    <location>
        <begin position="191"/>
        <end position="595"/>
    </location>
</feature>
<keyword evidence="9" id="KW-0812">Transmembrane</keyword>
<keyword evidence="19" id="KW-1185">Reference proteome</keyword>
<dbReference type="PANTHER" id="PTHR15075:SF2">
    <property type="entry name" value="ALPHA-1,6-MANNOSYLGLYCOPROTEIN 6-BETA-N-ACETYLGLUCOSAMINYLTRANSFERASE"/>
    <property type="match status" value="1"/>
</dbReference>
<comment type="similarity">
    <text evidence="4">Belongs to the glycosyltransferase 18 family.</text>
</comment>